<organism evidence="9 10">
    <name type="scientific">Colocasia esculenta</name>
    <name type="common">Wild taro</name>
    <name type="synonym">Arum esculentum</name>
    <dbReference type="NCBI Taxonomy" id="4460"/>
    <lineage>
        <taxon>Eukaryota</taxon>
        <taxon>Viridiplantae</taxon>
        <taxon>Streptophyta</taxon>
        <taxon>Embryophyta</taxon>
        <taxon>Tracheophyta</taxon>
        <taxon>Spermatophyta</taxon>
        <taxon>Magnoliopsida</taxon>
        <taxon>Liliopsida</taxon>
        <taxon>Araceae</taxon>
        <taxon>Aroideae</taxon>
        <taxon>Colocasieae</taxon>
        <taxon>Colocasia</taxon>
    </lineage>
</organism>
<dbReference type="GO" id="GO:0005643">
    <property type="term" value="C:nuclear pore"/>
    <property type="evidence" value="ECO:0007669"/>
    <property type="project" value="UniProtKB-SubCell"/>
</dbReference>
<evidence type="ECO:0000256" key="8">
    <source>
        <dbReference type="SAM" id="Coils"/>
    </source>
</evidence>
<gene>
    <name evidence="9" type="ORF">Taro_016375</name>
</gene>
<evidence type="ECO:0000313" key="9">
    <source>
        <dbReference type="EMBL" id="MQL83873.1"/>
    </source>
</evidence>
<dbReference type="InterPro" id="IPR019321">
    <property type="entry name" value="Nucleoporin_Nup88"/>
</dbReference>
<dbReference type="EMBL" id="NMUH01000723">
    <property type="protein sequence ID" value="MQL83873.1"/>
    <property type="molecule type" value="Genomic_DNA"/>
</dbReference>
<dbReference type="OrthoDB" id="341482at2759"/>
<comment type="caution">
    <text evidence="9">The sequence shown here is derived from an EMBL/GenBank/DDBJ whole genome shotgun (WGS) entry which is preliminary data.</text>
</comment>
<evidence type="ECO:0000256" key="7">
    <source>
        <dbReference type="ARBA" id="ARBA00023242"/>
    </source>
</evidence>
<dbReference type="GO" id="GO:0017056">
    <property type="term" value="F:structural constituent of nuclear pore"/>
    <property type="evidence" value="ECO:0007669"/>
    <property type="project" value="InterPro"/>
</dbReference>
<dbReference type="GO" id="GO:0006406">
    <property type="term" value="P:mRNA export from nucleus"/>
    <property type="evidence" value="ECO:0007669"/>
    <property type="project" value="TreeGrafter"/>
</dbReference>
<evidence type="ECO:0000313" key="10">
    <source>
        <dbReference type="Proteomes" id="UP000652761"/>
    </source>
</evidence>
<evidence type="ECO:0000256" key="5">
    <source>
        <dbReference type="ARBA" id="ARBA00023010"/>
    </source>
</evidence>
<reference evidence="9" key="1">
    <citation type="submission" date="2017-07" db="EMBL/GenBank/DDBJ databases">
        <title>Taro Niue Genome Assembly and Annotation.</title>
        <authorList>
            <person name="Atibalentja N."/>
            <person name="Keating K."/>
            <person name="Fields C.J."/>
        </authorList>
    </citation>
    <scope>NUCLEOTIDE SEQUENCE</scope>
    <source>
        <strain evidence="9">Niue_2</strain>
        <tissue evidence="9">Leaf</tissue>
    </source>
</reference>
<sequence length="862" mass="95595">MLGSPARGSGMYSRDGGGTMVAAPLLPSPAPSAAASKGNAIEWLPLQRHPVFDRSRGGRAVVENGATAVENLGGRNLAAWDAAASRLYLWEPEGRRLHRLSVRFGDPDGPAAVEASHPSEFTAVVYYERCDVLVSMIVCSDVYLLEILTIFNLQTLSPSCQINLFVHYISLNREGTSVVLAGSGGLWVMYIYDRLSSSENTTVCRTVSVGTQTFLVQNNILRILQASWHPYSSTHLGVLSSDSVFRIYDLSSDLERPEQEYFLQPVEPGRCQNAASVCPVAFYFGGEHLWDRFTVFILFSDGSVYILCPVVPFGSVFSLPSVKEIYEDASEFRLQSSNSKAVSNCRLAINWLEATFPELTDQGKEKLNLPVLRAHSYALTDASISLQGPLRRVYQNEGVEDSETWVADCEGRAVAFMYNSVGKDSVLVIAWSSGQLQIDALADEVQPLWNVGSSPRLRMNSQGHVMGVAMICEPNLQEYQNMRFIQGTLSNNMVDTLWLGNPPPLLRLAIVDLALPKAALNHPLSIFSDPLLSERIYCLHGGGIDIIVLHFLPFSNINTGVDETARAPSVHPILSTCHNETCSPPLYGFVGVANSFGDSWVVAVMSSFECILLEMKGWKDMLPHFVDVNENPTGPGDAAIHDILRKDLLNGPKVVMLPDSTTLGSLSSDSIEGRSRLHHYIKLFHENYVEYGHKVYIELKQHGEYLKAMLDRQHLQLQEVNELLHRLEDKEPKLNDRITGAFEVYKHLEQRLKNLKNLPAANRKPLSKAEREFKVQLERYGNVELSALSSSVEALNARLRRCLHPSPGGSADQRQFQGRGHVLDARISQLKSSLERLSLVNDATVNKIKLVEQALHSEENAN</sequence>
<keyword evidence="3" id="KW-0509">mRNA transport</keyword>
<evidence type="ECO:0000256" key="4">
    <source>
        <dbReference type="ARBA" id="ARBA00022927"/>
    </source>
</evidence>
<dbReference type="AlphaFoldDB" id="A0A843USR3"/>
<dbReference type="Proteomes" id="UP000652761">
    <property type="component" value="Unassembled WGS sequence"/>
</dbReference>
<dbReference type="Pfam" id="PF10168">
    <property type="entry name" value="Nup88"/>
    <property type="match status" value="2"/>
</dbReference>
<protein>
    <recommendedName>
        <fullName evidence="11">Nuclear pore complex protein NUP88</fullName>
    </recommendedName>
</protein>
<dbReference type="SUPFAM" id="SSF50978">
    <property type="entry name" value="WD40 repeat-like"/>
    <property type="match status" value="1"/>
</dbReference>
<dbReference type="InterPro" id="IPR036322">
    <property type="entry name" value="WD40_repeat_dom_sf"/>
</dbReference>
<keyword evidence="5" id="KW-0811">Translocation</keyword>
<proteinExistence type="predicted"/>
<keyword evidence="2" id="KW-0813">Transport</keyword>
<keyword evidence="10" id="KW-1185">Reference proteome</keyword>
<keyword evidence="8" id="KW-0175">Coiled coil</keyword>
<accession>A0A843USR3</accession>
<keyword evidence="7" id="KW-0539">Nucleus</keyword>
<evidence type="ECO:0000256" key="3">
    <source>
        <dbReference type="ARBA" id="ARBA00022816"/>
    </source>
</evidence>
<dbReference type="GO" id="GO:0006606">
    <property type="term" value="P:protein import into nucleus"/>
    <property type="evidence" value="ECO:0007669"/>
    <property type="project" value="TreeGrafter"/>
</dbReference>
<evidence type="ECO:0008006" key="11">
    <source>
        <dbReference type="Google" id="ProtNLM"/>
    </source>
</evidence>
<dbReference type="GO" id="GO:0000056">
    <property type="term" value="P:ribosomal small subunit export from nucleus"/>
    <property type="evidence" value="ECO:0007669"/>
    <property type="project" value="InterPro"/>
</dbReference>
<dbReference type="GO" id="GO:0000055">
    <property type="term" value="P:ribosomal large subunit export from nucleus"/>
    <property type="evidence" value="ECO:0007669"/>
    <property type="project" value="InterPro"/>
</dbReference>
<dbReference type="PANTHER" id="PTHR13257">
    <property type="entry name" value="NUCLEOPORIN NUP84-RELATED"/>
    <property type="match status" value="1"/>
</dbReference>
<comment type="subcellular location">
    <subcellularLocation>
        <location evidence="1">Nucleus</location>
        <location evidence="1">Nuclear pore complex</location>
    </subcellularLocation>
</comment>
<dbReference type="InterPro" id="IPR037700">
    <property type="entry name" value="NUP88/NUP82"/>
</dbReference>
<evidence type="ECO:0000256" key="1">
    <source>
        <dbReference type="ARBA" id="ARBA00004567"/>
    </source>
</evidence>
<name>A0A843USR3_COLES</name>
<dbReference type="PANTHER" id="PTHR13257:SF0">
    <property type="entry name" value="NUCLEAR PORE COMPLEX PROTEIN NUP88"/>
    <property type="match status" value="1"/>
</dbReference>
<evidence type="ECO:0000256" key="2">
    <source>
        <dbReference type="ARBA" id="ARBA00022448"/>
    </source>
</evidence>
<evidence type="ECO:0000256" key="6">
    <source>
        <dbReference type="ARBA" id="ARBA00023132"/>
    </source>
</evidence>
<keyword evidence="4" id="KW-0653">Protein transport</keyword>
<keyword evidence="6" id="KW-0906">Nuclear pore complex</keyword>
<feature type="coiled-coil region" evidence="8">
    <location>
        <begin position="710"/>
        <end position="758"/>
    </location>
</feature>